<keyword evidence="5 8" id="KW-1133">Transmembrane helix</keyword>
<name>A0A934KGX6_9BACT</name>
<proteinExistence type="inferred from homology"/>
<dbReference type="Proteomes" id="UP000614410">
    <property type="component" value="Unassembled WGS sequence"/>
</dbReference>
<feature type="transmembrane region" description="Helical" evidence="8">
    <location>
        <begin position="300"/>
        <end position="323"/>
    </location>
</feature>
<dbReference type="EMBL" id="JAEKNN010000018">
    <property type="protein sequence ID" value="MBJ7608536.1"/>
    <property type="molecule type" value="Genomic_DNA"/>
</dbReference>
<evidence type="ECO:0000256" key="5">
    <source>
        <dbReference type="ARBA" id="ARBA00022989"/>
    </source>
</evidence>
<dbReference type="GO" id="GO:0005886">
    <property type="term" value="C:plasma membrane"/>
    <property type="evidence" value="ECO:0007669"/>
    <property type="project" value="UniProtKB-SubCell"/>
</dbReference>
<comment type="caution">
    <text evidence="9">The sequence shown here is derived from an EMBL/GenBank/DDBJ whole genome shotgun (WGS) entry which is preliminary data.</text>
</comment>
<feature type="transmembrane region" description="Helical" evidence="8">
    <location>
        <begin position="37"/>
        <end position="58"/>
    </location>
</feature>
<evidence type="ECO:0000256" key="3">
    <source>
        <dbReference type="ARBA" id="ARBA00022679"/>
    </source>
</evidence>
<gene>
    <name evidence="9" type="ORF">JF887_03770</name>
</gene>
<evidence type="ECO:0000313" key="9">
    <source>
        <dbReference type="EMBL" id="MBJ7608536.1"/>
    </source>
</evidence>
<dbReference type="GO" id="GO:0016758">
    <property type="term" value="F:hexosyltransferase activity"/>
    <property type="evidence" value="ECO:0007669"/>
    <property type="project" value="InterPro"/>
</dbReference>
<evidence type="ECO:0000313" key="10">
    <source>
        <dbReference type="Proteomes" id="UP000614410"/>
    </source>
</evidence>
<evidence type="ECO:0000256" key="8">
    <source>
        <dbReference type="SAM" id="Phobius"/>
    </source>
</evidence>
<dbReference type="AlphaFoldDB" id="A0A934KGX6"/>
<keyword evidence="6 8" id="KW-0472">Membrane</keyword>
<evidence type="ECO:0000256" key="2">
    <source>
        <dbReference type="ARBA" id="ARBA00022475"/>
    </source>
</evidence>
<protein>
    <submittedName>
        <fullName evidence="9">DUF2029 domain-containing protein</fullName>
    </submittedName>
</protein>
<feature type="transmembrane region" description="Helical" evidence="8">
    <location>
        <begin position="241"/>
        <end position="260"/>
    </location>
</feature>
<reference evidence="9 10" key="1">
    <citation type="submission" date="2020-10" db="EMBL/GenBank/DDBJ databases">
        <title>Ca. Dormibacterota MAGs.</title>
        <authorList>
            <person name="Montgomery K."/>
        </authorList>
    </citation>
    <scope>NUCLEOTIDE SEQUENCE [LARGE SCALE GENOMIC DNA]</scope>
    <source>
        <strain evidence="9">Mitchell_Peninsula_5</strain>
    </source>
</reference>
<feature type="transmembrane region" description="Helical" evidence="8">
    <location>
        <begin position="173"/>
        <end position="198"/>
    </location>
</feature>
<keyword evidence="3" id="KW-0808">Transferase</keyword>
<evidence type="ECO:0000256" key="7">
    <source>
        <dbReference type="ARBA" id="ARBA00024033"/>
    </source>
</evidence>
<evidence type="ECO:0000256" key="6">
    <source>
        <dbReference type="ARBA" id="ARBA00023136"/>
    </source>
</evidence>
<feature type="transmembrane region" description="Helical" evidence="8">
    <location>
        <begin position="130"/>
        <end position="152"/>
    </location>
</feature>
<organism evidence="9 10">
    <name type="scientific">Candidatus Amunia macphersoniae</name>
    <dbReference type="NCBI Taxonomy" id="3127014"/>
    <lineage>
        <taxon>Bacteria</taxon>
        <taxon>Bacillati</taxon>
        <taxon>Candidatus Dormiibacterota</taxon>
        <taxon>Candidatus Dormibacteria</taxon>
        <taxon>Candidatus Aeolococcales</taxon>
        <taxon>Candidatus Aeolococcaceae</taxon>
        <taxon>Candidatus Amunia</taxon>
    </lineage>
</organism>
<comment type="subcellular location">
    <subcellularLocation>
        <location evidence="1">Cell membrane</location>
        <topology evidence="1">Multi-pass membrane protein</topology>
    </subcellularLocation>
</comment>
<feature type="transmembrane region" description="Helical" evidence="8">
    <location>
        <begin position="204"/>
        <end position="229"/>
    </location>
</feature>
<feature type="transmembrane region" description="Helical" evidence="8">
    <location>
        <begin position="440"/>
        <end position="465"/>
    </location>
</feature>
<comment type="similarity">
    <text evidence="7">Belongs to the glycosyltransferase 87 family.</text>
</comment>
<evidence type="ECO:0000256" key="4">
    <source>
        <dbReference type="ARBA" id="ARBA00022692"/>
    </source>
</evidence>
<dbReference type="Pfam" id="PF09594">
    <property type="entry name" value="GT87"/>
    <property type="match status" value="1"/>
</dbReference>
<accession>A0A934KGX6</accession>
<keyword evidence="4 8" id="KW-0812">Transmembrane</keyword>
<dbReference type="InterPro" id="IPR018584">
    <property type="entry name" value="GT87"/>
</dbReference>
<keyword evidence="2" id="KW-1003">Cell membrane</keyword>
<feature type="transmembrane region" description="Helical" evidence="8">
    <location>
        <begin position="383"/>
        <end position="414"/>
    </location>
</feature>
<feature type="transmembrane region" description="Helical" evidence="8">
    <location>
        <begin position="359"/>
        <end position="376"/>
    </location>
</feature>
<evidence type="ECO:0000256" key="1">
    <source>
        <dbReference type="ARBA" id="ARBA00004651"/>
    </source>
</evidence>
<feature type="transmembrane region" description="Helical" evidence="8">
    <location>
        <begin position="335"/>
        <end position="353"/>
    </location>
</feature>
<sequence>MGLLPRRLGWVMAVRPVAAELGRGRSDRAPARTPSRLALGILVVVVVCFAAFATSRMFPPQPYGLADDWRVFYAAASVVHHGGSPYDPALIHPAEQAADHYPSVQPSLDDYVNLPIVAWLLQPITALPFWVSYAVAALLGLAAAGVAMHAWLRRWGWRDPVRWTLVALLSWPALLGVFSGQFDLLLLAMLVAGLMWSFRRHPGAAGAVCMGAALIKPHVLWPLPVLLIASQLPERRAFLRCGLSAAATAVACVAGGELLMPGTTRAFLSHLLTFGGRISSVQPDLSGLPGLVAHLPAGPLLGAAVTGCGAIITLGFACFWALSRRARSLPPDLRMALGVGAGLAIWLAATPYAHPNDDVLLFPLLALVLGPGAAAISERHLSVALAGCLALIAAFVLTPVLGVVLVVAIAATVWQRRTATGHSGLAAASLNGLALLPMVWPFHVLPVSLTPLAVLVAAVAGVELVRRTLTSERDVPVLARRQDDLLA</sequence>